<feature type="compositionally biased region" description="Basic and acidic residues" evidence="1">
    <location>
        <begin position="18"/>
        <end position="30"/>
    </location>
</feature>
<dbReference type="EMBL" id="PVZC01000005">
    <property type="protein sequence ID" value="PRX97970.1"/>
    <property type="molecule type" value="Genomic_DNA"/>
</dbReference>
<accession>A0A2T0Q2M3</accession>
<gene>
    <name evidence="2" type="ORF">CLV72_105323</name>
</gene>
<reference evidence="2 3" key="1">
    <citation type="submission" date="2018-03" db="EMBL/GenBank/DDBJ databases">
        <title>Genomic Encyclopedia of Archaeal and Bacterial Type Strains, Phase II (KMG-II): from individual species to whole genera.</title>
        <authorList>
            <person name="Goeker M."/>
        </authorList>
    </citation>
    <scope>NUCLEOTIDE SEQUENCE [LARGE SCALE GENOMIC DNA]</scope>
    <source>
        <strain evidence="2 3">DSM 45601</strain>
    </source>
</reference>
<proteinExistence type="predicted"/>
<name>A0A2T0Q2M3_9ACTN</name>
<sequence>MTERGQAEPREAPAGAEQHGRDGAEPEHPVRPRGTAAEPPDVLLDVPELKVDEITLDVENLRARVSLQAEVLDLLRLNVGADVDLGRVDLTIKGVEAQALLKVRLDNVAAIIERVLRTIDTNPQILEHVTRGLGPALRDLGAGGGQAVGAVGEGAGGAVDRLGGDAGQAVRDVGRGAGEAVGEAGSAVAGLPGGAEQAVRGTGEGVGAAARRAGPVVDRATAAAGGGVPADDGPGPAVRDSGWAGAGHSGPGDDGAGPHGPGRADGPPAEGARRVIRKVRAGARQLGREAGGAVSRAARAAREAD</sequence>
<feature type="region of interest" description="Disordered" evidence="1">
    <location>
        <begin position="186"/>
        <end position="305"/>
    </location>
</feature>
<dbReference type="AlphaFoldDB" id="A0A2T0Q2M3"/>
<keyword evidence="3" id="KW-1185">Reference proteome</keyword>
<evidence type="ECO:0000313" key="2">
    <source>
        <dbReference type="EMBL" id="PRX97970.1"/>
    </source>
</evidence>
<comment type="caution">
    <text evidence="2">The sequence shown here is derived from an EMBL/GenBank/DDBJ whole genome shotgun (WGS) entry which is preliminary data.</text>
</comment>
<feature type="compositionally biased region" description="Low complexity" evidence="1">
    <location>
        <begin position="207"/>
        <end position="238"/>
    </location>
</feature>
<evidence type="ECO:0000256" key="1">
    <source>
        <dbReference type="SAM" id="MobiDB-lite"/>
    </source>
</evidence>
<feature type="region of interest" description="Disordered" evidence="1">
    <location>
        <begin position="1"/>
        <end position="42"/>
    </location>
</feature>
<organism evidence="2 3">
    <name type="scientific">Allonocardiopsis opalescens</name>
    <dbReference type="NCBI Taxonomy" id="1144618"/>
    <lineage>
        <taxon>Bacteria</taxon>
        <taxon>Bacillati</taxon>
        <taxon>Actinomycetota</taxon>
        <taxon>Actinomycetes</taxon>
        <taxon>Streptosporangiales</taxon>
        <taxon>Allonocardiopsis</taxon>
    </lineage>
</organism>
<evidence type="ECO:0000313" key="3">
    <source>
        <dbReference type="Proteomes" id="UP000237846"/>
    </source>
</evidence>
<protein>
    <submittedName>
        <fullName evidence="2">Uncharacterized protein</fullName>
    </submittedName>
</protein>
<dbReference type="Proteomes" id="UP000237846">
    <property type="component" value="Unassembled WGS sequence"/>
</dbReference>
<dbReference type="RefSeq" id="WP_211302944.1">
    <property type="nucleotide sequence ID" value="NZ_PVZC01000005.1"/>
</dbReference>
<feature type="compositionally biased region" description="Basic and acidic residues" evidence="1">
    <location>
        <begin position="1"/>
        <end position="11"/>
    </location>
</feature>
<feature type="compositionally biased region" description="Gly residues" evidence="1">
    <location>
        <begin position="244"/>
        <end position="260"/>
    </location>
</feature>